<dbReference type="InterPro" id="IPR001387">
    <property type="entry name" value="Cro/C1-type_HTH"/>
</dbReference>
<dbReference type="EMBL" id="CP046315">
    <property type="protein sequence ID" value="QGS11906.1"/>
    <property type="molecule type" value="Genomic_DNA"/>
</dbReference>
<sequence length="92" mass="10332">MRTEAKQLTKRDIVAANVRTEAARLGYNQVRLGQMLGITQSSVNKQWTGKRPRQLEELDSLASALGVSVVDLVTPTVRETRLRQDSNLQPRD</sequence>
<dbReference type="AlphaFoldDB" id="A0A857ABN6"/>
<dbReference type="SUPFAM" id="SSF47413">
    <property type="entry name" value="lambda repressor-like DNA-binding domains"/>
    <property type="match status" value="1"/>
</dbReference>
<evidence type="ECO:0000313" key="2">
    <source>
        <dbReference type="EMBL" id="QGS11906.1"/>
    </source>
</evidence>
<evidence type="ECO:0000313" key="3">
    <source>
        <dbReference type="Proteomes" id="UP000424490"/>
    </source>
</evidence>
<dbReference type="PROSITE" id="PS50943">
    <property type="entry name" value="HTH_CROC1"/>
    <property type="match status" value="1"/>
</dbReference>
<dbReference type="Proteomes" id="UP000424490">
    <property type="component" value="Chromosome"/>
</dbReference>
<feature type="domain" description="HTH cro/C1-type" evidence="1">
    <location>
        <begin position="18"/>
        <end position="72"/>
    </location>
</feature>
<dbReference type="InterPro" id="IPR010982">
    <property type="entry name" value="Lambda_DNA-bd_dom_sf"/>
</dbReference>
<dbReference type="Gene3D" id="1.10.260.40">
    <property type="entry name" value="lambda repressor-like DNA-binding domains"/>
    <property type="match status" value="1"/>
</dbReference>
<name>A0A857ABN6_9ACTO</name>
<accession>A0A857ABN6</accession>
<organism evidence="2 3">
    <name type="scientific">Schaalia odontolytica</name>
    <dbReference type="NCBI Taxonomy" id="1660"/>
    <lineage>
        <taxon>Bacteria</taxon>
        <taxon>Bacillati</taxon>
        <taxon>Actinomycetota</taxon>
        <taxon>Actinomycetes</taxon>
        <taxon>Actinomycetales</taxon>
        <taxon>Actinomycetaceae</taxon>
        <taxon>Schaalia</taxon>
    </lineage>
</organism>
<gene>
    <name evidence="2" type="ORF">FOC40_07110</name>
</gene>
<dbReference type="SMART" id="SM00530">
    <property type="entry name" value="HTH_XRE"/>
    <property type="match status" value="1"/>
</dbReference>
<protein>
    <submittedName>
        <fullName evidence="2">Helix-turn-helix domain-containing protein</fullName>
    </submittedName>
</protein>
<dbReference type="Pfam" id="PF01381">
    <property type="entry name" value="HTH_3"/>
    <property type="match status" value="1"/>
</dbReference>
<dbReference type="GO" id="GO:0003677">
    <property type="term" value="F:DNA binding"/>
    <property type="evidence" value="ECO:0007669"/>
    <property type="project" value="InterPro"/>
</dbReference>
<evidence type="ECO:0000259" key="1">
    <source>
        <dbReference type="PROSITE" id="PS50943"/>
    </source>
</evidence>
<proteinExistence type="predicted"/>
<dbReference type="CDD" id="cd00093">
    <property type="entry name" value="HTH_XRE"/>
    <property type="match status" value="1"/>
</dbReference>
<reference evidence="2 3" key="1">
    <citation type="submission" date="2019-11" db="EMBL/GenBank/DDBJ databases">
        <title>FDA dAtabase for Regulatory Grade micrObial Sequences (FDA-ARGOS): Supporting development and validation of Infectious Disease Dx tests.</title>
        <authorList>
            <person name="Stonesifer R."/>
            <person name="Tallon L."/>
            <person name="Sadzewicz L."/>
            <person name="Vavikolanu K."/>
            <person name="Mehta A."/>
            <person name="Aluvathingal J."/>
            <person name="Nadendla S."/>
            <person name="Myers T."/>
            <person name="Yan Y."/>
            <person name="Sichtig H."/>
        </authorList>
    </citation>
    <scope>NUCLEOTIDE SEQUENCE [LARGE SCALE GENOMIC DNA]</scope>
    <source>
        <strain evidence="2 3">FDAARGOS_732</strain>
    </source>
</reference>